<proteinExistence type="predicted"/>
<accession>A0A553PG70</accession>
<dbReference type="AlphaFoldDB" id="A0A553PG70"/>
<comment type="caution">
    <text evidence="2">The sequence shown here is derived from an EMBL/GenBank/DDBJ whole genome shotgun (WGS) entry which is preliminary data.</text>
</comment>
<dbReference type="EMBL" id="VCGU01000004">
    <property type="protein sequence ID" value="TRY76677.1"/>
    <property type="molecule type" value="Genomic_DNA"/>
</dbReference>
<feature type="region of interest" description="Disordered" evidence="1">
    <location>
        <begin position="36"/>
        <end position="125"/>
    </location>
</feature>
<feature type="compositionally biased region" description="Polar residues" evidence="1">
    <location>
        <begin position="148"/>
        <end position="163"/>
    </location>
</feature>
<evidence type="ECO:0000313" key="3">
    <source>
        <dbReference type="Proteomes" id="UP000318571"/>
    </source>
</evidence>
<feature type="compositionally biased region" description="Polar residues" evidence="1">
    <location>
        <begin position="88"/>
        <end position="122"/>
    </location>
</feature>
<evidence type="ECO:0000256" key="1">
    <source>
        <dbReference type="SAM" id="MobiDB-lite"/>
    </source>
</evidence>
<feature type="compositionally biased region" description="Polar residues" evidence="1">
    <location>
        <begin position="36"/>
        <end position="45"/>
    </location>
</feature>
<organism evidence="2 3">
    <name type="scientific">Tigriopus californicus</name>
    <name type="common">Marine copepod</name>
    <dbReference type="NCBI Taxonomy" id="6832"/>
    <lineage>
        <taxon>Eukaryota</taxon>
        <taxon>Metazoa</taxon>
        <taxon>Ecdysozoa</taxon>
        <taxon>Arthropoda</taxon>
        <taxon>Crustacea</taxon>
        <taxon>Multicrustacea</taxon>
        <taxon>Hexanauplia</taxon>
        <taxon>Copepoda</taxon>
        <taxon>Harpacticoida</taxon>
        <taxon>Harpacticidae</taxon>
        <taxon>Tigriopus</taxon>
    </lineage>
</organism>
<feature type="compositionally biased region" description="Polar residues" evidence="1">
    <location>
        <begin position="170"/>
        <end position="194"/>
    </location>
</feature>
<keyword evidence="3" id="KW-1185">Reference proteome</keyword>
<evidence type="ECO:0000313" key="2">
    <source>
        <dbReference type="EMBL" id="TRY76677.1"/>
    </source>
</evidence>
<protein>
    <submittedName>
        <fullName evidence="2">Uncharacterized protein</fullName>
    </submittedName>
</protein>
<feature type="compositionally biased region" description="Low complexity" evidence="1">
    <location>
        <begin position="46"/>
        <end position="64"/>
    </location>
</feature>
<gene>
    <name evidence="2" type="ORF">TCAL_16976</name>
</gene>
<reference evidence="2 3" key="1">
    <citation type="journal article" date="2018" name="Nat. Ecol. Evol.">
        <title>Genomic signatures of mitonuclear coevolution across populations of Tigriopus californicus.</title>
        <authorList>
            <person name="Barreto F.S."/>
            <person name="Watson E.T."/>
            <person name="Lima T.G."/>
            <person name="Willett C.S."/>
            <person name="Edmands S."/>
            <person name="Li W."/>
            <person name="Burton R.S."/>
        </authorList>
    </citation>
    <scope>NUCLEOTIDE SEQUENCE [LARGE SCALE GENOMIC DNA]</scope>
    <source>
        <strain evidence="2 3">San Diego</strain>
    </source>
</reference>
<feature type="region of interest" description="Disordered" evidence="1">
    <location>
        <begin position="144"/>
        <end position="201"/>
    </location>
</feature>
<name>A0A553PG70_TIGCA</name>
<sequence length="263" mass="28003">MPELRLNVKRRLESLFETQFCQKTADSAIMVTAQLSPRQKTMRTPQSNNAKSHQNNNNNNNSKPSPAPTHPKKSGSATPKSGGPGTRKNGSPQSYKNTPSAQKGNGQWSKAQGGMMTTTPLKYSNGGHNGSSSAFVATPLLSSKKKSTNQMSSPVSMMNSTPRSHFKKSGSLSPTPRSVPSTPLTSRNASTPSPQCFAGSKCYAPPTPDALPKPPPSWTSSPANLNCLMSLVSTPMKSPKYSVPQADPSLASQHLKLLLKVQA</sequence>
<dbReference type="Proteomes" id="UP000318571">
    <property type="component" value="Chromosome 5"/>
</dbReference>